<protein>
    <submittedName>
        <fullName evidence="2">Phage antirepressor protein</fullName>
    </submittedName>
</protein>
<dbReference type="Proteomes" id="UP000466332">
    <property type="component" value="Unassembled WGS sequence"/>
</dbReference>
<keyword evidence="3" id="KW-1185">Reference proteome</keyword>
<feature type="domain" description="Antirepressor protein C-terminal" evidence="1">
    <location>
        <begin position="116"/>
        <end position="215"/>
    </location>
</feature>
<organism evidence="2 3">
    <name type="scientific">Duganella margarita</name>
    <dbReference type="NCBI Taxonomy" id="2692170"/>
    <lineage>
        <taxon>Bacteria</taxon>
        <taxon>Pseudomonadati</taxon>
        <taxon>Pseudomonadota</taxon>
        <taxon>Betaproteobacteria</taxon>
        <taxon>Burkholderiales</taxon>
        <taxon>Oxalobacteraceae</taxon>
        <taxon>Telluria group</taxon>
        <taxon>Duganella</taxon>
    </lineage>
</organism>
<reference evidence="2 3" key="1">
    <citation type="submission" date="2019-12" db="EMBL/GenBank/DDBJ databases">
        <title>Novel species isolated from a subtropical stream in China.</title>
        <authorList>
            <person name="Lu H."/>
        </authorList>
    </citation>
    <scope>NUCLEOTIDE SEQUENCE [LARGE SCALE GENOMIC DNA]</scope>
    <source>
        <strain evidence="2 3">FT109W</strain>
    </source>
</reference>
<dbReference type="InterPro" id="IPR005039">
    <property type="entry name" value="Ant_C"/>
</dbReference>
<evidence type="ECO:0000259" key="1">
    <source>
        <dbReference type="Pfam" id="PF03374"/>
    </source>
</evidence>
<evidence type="ECO:0000313" key="3">
    <source>
        <dbReference type="Proteomes" id="UP000466332"/>
    </source>
</evidence>
<name>A0ABW9WNF8_9BURK</name>
<dbReference type="Pfam" id="PF03374">
    <property type="entry name" value="ANT"/>
    <property type="match status" value="1"/>
</dbReference>
<sequence>MTSREIADLTGKEHFHVKRDIEKMLRELGEDASKFGCIYLDGSNREQTEYALDRELTDVLLTGYSAILRRKVIARWRELEAVSAAGQIALPDFTNPAAAARAWADEVEAKQALQVELAAAAPAVEFVERYVDASGLLGFRQACKVLKVKENVFREFLLTKEIAYRLGRELAPRAEHLNAGRFEVKAGVSAKNEHAFNSMRFTTKGLHWVAGEFAKHQLASQAHHH</sequence>
<dbReference type="EMBL" id="WWCS01000024">
    <property type="protein sequence ID" value="MYN42703.1"/>
    <property type="molecule type" value="Genomic_DNA"/>
</dbReference>
<dbReference type="InterPro" id="IPR014054">
    <property type="entry name" value="Phage_regulatory_Rha"/>
</dbReference>
<proteinExistence type="predicted"/>
<evidence type="ECO:0000313" key="2">
    <source>
        <dbReference type="EMBL" id="MYN42703.1"/>
    </source>
</evidence>
<dbReference type="Pfam" id="PF09669">
    <property type="entry name" value="Phage_pRha"/>
    <property type="match status" value="1"/>
</dbReference>
<gene>
    <name evidence="2" type="ORF">GTP55_25495</name>
</gene>
<accession>A0ABW9WNF8</accession>
<comment type="caution">
    <text evidence="2">The sequence shown here is derived from an EMBL/GenBank/DDBJ whole genome shotgun (WGS) entry which is preliminary data.</text>
</comment>